<keyword evidence="3" id="KW-1185">Reference proteome</keyword>
<dbReference type="STRING" id="27835.A0A0N4XQA1"/>
<dbReference type="EMBL" id="UYSL01009368">
    <property type="protein sequence ID" value="VDL68294.1"/>
    <property type="molecule type" value="Genomic_DNA"/>
</dbReference>
<organism evidence="4">
    <name type="scientific">Nippostrongylus brasiliensis</name>
    <name type="common">Rat hookworm</name>
    <dbReference type="NCBI Taxonomy" id="27835"/>
    <lineage>
        <taxon>Eukaryota</taxon>
        <taxon>Metazoa</taxon>
        <taxon>Ecdysozoa</taxon>
        <taxon>Nematoda</taxon>
        <taxon>Chromadorea</taxon>
        <taxon>Rhabditida</taxon>
        <taxon>Rhabditina</taxon>
        <taxon>Rhabditomorpha</taxon>
        <taxon>Strongyloidea</taxon>
        <taxon>Heligmosomidae</taxon>
        <taxon>Nippostrongylus</taxon>
    </lineage>
</organism>
<name>A0A0N4XQA1_NIPBR</name>
<keyword evidence="1" id="KW-0812">Transmembrane</keyword>
<sequence>MGTCMRKCIEPGGCVHTCVQAVRWIPVLIILAAVGWGYYAYVVELCISKFMLYINNTDLSISFSKIVTFQIR</sequence>
<reference evidence="4" key="1">
    <citation type="submission" date="2017-02" db="UniProtKB">
        <authorList>
            <consortium name="WormBaseParasite"/>
        </authorList>
    </citation>
    <scope>IDENTIFICATION</scope>
</reference>
<dbReference type="WBParaSite" id="NBR_0000470301-mRNA-1">
    <property type="protein sequence ID" value="NBR_0000470301-mRNA-1"/>
    <property type="gene ID" value="NBR_0000470301"/>
</dbReference>
<dbReference type="AlphaFoldDB" id="A0A0N4XQA1"/>
<evidence type="ECO:0000313" key="4">
    <source>
        <dbReference type="WBParaSite" id="NBR_0000470301-mRNA-1"/>
    </source>
</evidence>
<protein>
    <submittedName>
        <fullName evidence="4">CTL1</fullName>
    </submittedName>
</protein>
<dbReference type="Proteomes" id="UP000271162">
    <property type="component" value="Unassembled WGS sequence"/>
</dbReference>
<keyword evidence="1" id="KW-0472">Membrane</keyword>
<evidence type="ECO:0000313" key="3">
    <source>
        <dbReference type="Proteomes" id="UP000271162"/>
    </source>
</evidence>
<feature type="transmembrane region" description="Helical" evidence="1">
    <location>
        <begin position="21"/>
        <end position="41"/>
    </location>
</feature>
<keyword evidence="1" id="KW-1133">Transmembrane helix</keyword>
<proteinExistence type="predicted"/>
<reference evidence="2 3" key="2">
    <citation type="submission" date="2018-11" db="EMBL/GenBank/DDBJ databases">
        <authorList>
            <consortium name="Pathogen Informatics"/>
        </authorList>
    </citation>
    <scope>NUCLEOTIDE SEQUENCE [LARGE SCALE GENOMIC DNA]</scope>
</reference>
<evidence type="ECO:0000256" key="1">
    <source>
        <dbReference type="SAM" id="Phobius"/>
    </source>
</evidence>
<evidence type="ECO:0000313" key="2">
    <source>
        <dbReference type="EMBL" id="VDL68294.1"/>
    </source>
</evidence>
<gene>
    <name evidence="2" type="ORF">NBR_LOCUS4705</name>
</gene>
<accession>A0A0N4XQA1</accession>